<dbReference type="PANTHER" id="PTHR30055:SF151">
    <property type="entry name" value="TRANSCRIPTIONAL REGULATORY PROTEIN"/>
    <property type="match status" value="1"/>
</dbReference>
<dbReference type="RefSeq" id="WP_111457215.1">
    <property type="nucleotide sequence ID" value="NZ_QFYP01000001.1"/>
</dbReference>
<gene>
    <name evidence="6" type="ORF">DJ021_08945</name>
</gene>
<dbReference type="PROSITE" id="PS50977">
    <property type="entry name" value="HTH_TETR_2"/>
    <property type="match status" value="1"/>
</dbReference>
<organism evidence="6 7">
    <name type="scientific">Phenylobacterium hankyongense</name>
    <dbReference type="NCBI Taxonomy" id="1813876"/>
    <lineage>
        <taxon>Bacteria</taxon>
        <taxon>Pseudomonadati</taxon>
        <taxon>Pseudomonadota</taxon>
        <taxon>Alphaproteobacteria</taxon>
        <taxon>Caulobacterales</taxon>
        <taxon>Caulobacteraceae</taxon>
        <taxon>Phenylobacterium</taxon>
    </lineage>
</organism>
<feature type="DNA-binding region" description="H-T-H motif" evidence="4">
    <location>
        <begin position="55"/>
        <end position="74"/>
    </location>
</feature>
<dbReference type="Pfam" id="PF02909">
    <property type="entry name" value="TetR_C_1"/>
    <property type="match status" value="1"/>
</dbReference>
<sequence length="264" mass="28809">MATEFTGGGDPRRSIELLWGVSGPGRRGPKPSRSAEEVIHAAIALADAEGLPAVSMRRVAEAVGLSPMSLYTYVPSKAELIDLMLDRVWAEIEELDPAVGGWRPRLEFLARQRWALGERHPWMLQVATHRPPLGPNVLAKIDSAFRAVDGVGLTEVEMDLMVSLISDYVRGAVRAAVEAREIEQQTGITDQQWRSNNKEYLEGLVDPERYPTLVRVGAACVAAYADGIDHAKKFEFGLQRVLDGVEAFITGVAARRAAEHSGAA</sequence>
<evidence type="ECO:0000256" key="1">
    <source>
        <dbReference type="ARBA" id="ARBA00023015"/>
    </source>
</evidence>
<dbReference type="EMBL" id="QFYP01000001">
    <property type="protein sequence ID" value="RAK59922.1"/>
    <property type="molecule type" value="Genomic_DNA"/>
</dbReference>
<dbReference type="SUPFAM" id="SSF46689">
    <property type="entry name" value="Homeodomain-like"/>
    <property type="match status" value="1"/>
</dbReference>
<name>A0A328AXT3_9CAUL</name>
<evidence type="ECO:0000256" key="4">
    <source>
        <dbReference type="PROSITE-ProRule" id="PRU00335"/>
    </source>
</evidence>
<dbReference type="GO" id="GO:0045892">
    <property type="term" value="P:negative regulation of DNA-templated transcription"/>
    <property type="evidence" value="ECO:0007669"/>
    <property type="project" value="InterPro"/>
</dbReference>
<keyword evidence="3" id="KW-0804">Transcription</keyword>
<dbReference type="PANTHER" id="PTHR30055">
    <property type="entry name" value="HTH-TYPE TRANSCRIPTIONAL REGULATOR RUTR"/>
    <property type="match status" value="1"/>
</dbReference>
<dbReference type="Proteomes" id="UP000249842">
    <property type="component" value="Unassembled WGS sequence"/>
</dbReference>
<comment type="caution">
    <text evidence="6">The sequence shown here is derived from an EMBL/GenBank/DDBJ whole genome shotgun (WGS) entry which is preliminary data.</text>
</comment>
<keyword evidence="7" id="KW-1185">Reference proteome</keyword>
<evidence type="ECO:0000313" key="7">
    <source>
        <dbReference type="Proteomes" id="UP000249842"/>
    </source>
</evidence>
<proteinExistence type="predicted"/>
<dbReference type="SUPFAM" id="SSF48498">
    <property type="entry name" value="Tetracyclin repressor-like, C-terminal domain"/>
    <property type="match status" value="1"/>
</dbReference>
<keyword evidence="1" id="KW-0805">Transcription regulation</keyword>
<accession>A0A328AXT3</accession>
<feature type="domain" description="HTH tetR-type" evidence="5">
    <location>
        <begin position="32"/>
        <end position="92"/>
    </location>
</feature>
<evidence type="ECO:0000256" key="3">
    <source>
        <dbReference type="ARBA" id="ARBA00023163"/>
    </source>
</evidence>
<dbReference type="InterPro" id="IPR050109">
    <property type="entry name" value="HTH-type_TetR-like_transc_reg"/>
</dbReference>
<dbReference type="Gene3D" id="1.10.357.10">
    <property type="entry name" value="Tetracycline Repressor, domain 2"/>
    <property type="match status" value="1"/>
</dbReference>
<dbReference type="AlphaFoldDB" id="A0A328AXT3"/>
<dbReference type="InterPro" id="IPR009057">
    <property type="entry name" value="Homeodomain-like_sf"/>
</dbReference>
<dbReference type="Gene3D" id="1.10.10.60">
    <property type="entry name" value="Homeodomain-like"/>
    <property type="match status" value="1"/>
</dbReference>
<evidence type="ECO:0000313" key="6">
    <source>
        <dbReference type="EMBL" id="RAK59922.1"/>
    </source>
</evidence>
<keyword evidence="2 4" id="KW-0238">DNA-binding</keyword>
<dbReference type="InterPro" id="IPR004111">
    <property type="entry name" value="Repressor_TetR_C"/>
</dbReference>
<reference evidence="7" key="1">
    <citation type="submission" date="2018-05" db="EMBL/GenBank/DDBJ databases">
        <authorList>
            <person name="Li X."/>
        </authorList>
    </citation>
    <scope>NUCLEOTIDE SEQUENCE [LARGE SCALE GENOMIC DNA]</scope>
    <source>
        <strain evidence="7">HKS-05</strain>
    </source>
</reference>
<dbReference type="InterPro" id="IPR036271">
    <property type="entry name" value="Tet_transcr_reg_TetR-rel_C_sf"/>
</dbReference>
<dbReference type="GO" id="GO:0000976">
    <property type="term" value="F:transcription cis-regulatory region binding"/>
    <property type="evidence" value="ECO:0007669"/>
    <property type="project" value="TreeGrafter"/>
</dbReference>
<dbReference type="OrthoDB" id="329481at2"/>
<dbReference type="InterPro" id="IPR001647">
    <property type="entry name" value="HTH_TetR"/>
</dbReference>
<dbReference type="Pfam" id="PF00440">
    <property type="entry name" value="TetR_N"/>
    <property type="match status" value="1"/>
</dbReference>
<evidence type="ECO:0000256" key="2">
    <source>
        <dbReference type="ARBA" id="ARBA00023125"/>
    </source>
</evidence>
<evidence type="ECO:0000259" key="5">
    <source>
        <dbReference type="PROSITE" id="PS50977"/>
    </source>
</evidence>
<protein>
    <submittedName>
        <fullName evidence="6">TetR/AcrR family transcriptional regulator</fullName>
    </submittedName>
</protein>
<dbReference type="GO" id="GO:0003700">
    <property type="term" value="F:DNA-binding transcription factor activity"/>
    <property type="evidence" value="ECO:0007669"/>
    <property type="project" value="TreeGrafter"/>
</dbReference>